<sequence length="156" mass="17771">MTRTLRRIAVLLAIIAFAVLYSRSAHAEEFNEKGWFVPDVEAYGLKLSAYTTKKDLVSRCPGREHVQTLWMVNGYRFPDDVRAKYGIESEEGLVLVAVNTLGDNVTSVFIDVDLEYPMELTLVDREGDGVFRHLYGPKDRRIDTPEWILELCNGTD</sequence>
<gene>
    <name evidence="2" type="ORF">DPQ33_04545</name>
</gene>
<feature type="signal peptide" evidence="1">
    <location>
        <begin position="1"/>
        <end position="27"/>
    </location>
</feature>
<protein>
    <submittedName>
        <fullName evidence="2">Uncharacterized protein</fullName>
    </submittedName>
</protein>
<evidence type="ECO:0000256" key="1">
    <source>
        <dbReference type="SAM" id="SignalP"/>
    </source>
</evidence>
<comment type="caution">
    <text evidence="2">The sequence shown here is derived from an EMBL/GenBank/DDBJ whole genome shotgun (WGS) entry which is preliminary data.</text>
</comment>
<accession>A0A7M3MGY5</accession>
<dbReference type="OrthoDB" id="9836351at2"/>
<keyword evidence="1" id="KW-0732">Signal</keyword>
<organism evidence="2 3">
    <name type="scientific">Oceanidesulfovibrio indonesiensis</name>
    <dbReference type="NCBI Taxonomy" id="54767"/>
    <lineage>
        <taxon>Bacteria</taxon>
        <taxon>Pseudomonadati</taxon>
        <taxon>Thermodesulfobacteriota</taxon>
        <taxon>Desulfovibrionia</taxon>
        <taxon>Desulfovibrionales</taxon>
        <taxon>Desulfovibrionaceae</taxon>
        <taxon>Oceanidesulfovibrio</taxon>
    </lineage>
</organism>
<feature type="chain" id="PRO_5029652994" evidence="1">
    <location>
        <begin position="28"/>
        <end position="156"/>
    </location>
</feature>
<evidence type="ECO:0000313" key="3">
    <source>
        <dbReference type="Proteomes" id="UP000448292"/>
    </source>
</evidence>
<keyword evidence="3" id="KW-1185">Reference proteome</keyword>
<dbReference type="EMBL" id="QMIE01000003">
    <property type="protein sequence ID" value="TVM18746.1"/>
    <property type="molecule type" value="Genomic_DNA"/>
</dbReference>
<proteinExistence type="predicted"/>
<dbReference type="RefSeq" id="WP_144302001.1">
    <property type="nucleotide sequence ID" value="NZ_QMIE01000003.1"/>
</dbReference>
<reference evidence="2 3" key="1">
    <citation type="submission" date="2018-06" db="EMBL/GenBank/DDBJ databases">
        <title>Complete genome of Desulfovibrio indonesiensis P37SLT.</title>
        <authorList>
            <person name="Crispim J.S."/>
            <person name="Vidigal P.M.P."/>
            <person name="Silva L.C.F."/>
            <person name="Laguardia C.N."/>
            <person name="Araujo L.C."/>
            <person name="Dias R.S."/>
            <person name="Sousa M.P."/>
            <person name="Paula S.O."/>
            <person name="Silva C."/>
        </authorList>
    </citation>
    <scope>NUCLEOTIDE SEQUENCE [LARGE SCALE GENOMIC DNA]</scope>
    <source>
        <strain evidence="2 3">P37SLT</strain>
    </source>
</reference>
<name>A0A7M3MGY5_9BACT</name>
<dbReference type="AlphaFoldDB" id="A0A7M3MGY5"/>
<evidence type="ECO:0000313" key="2">
    <source>
        <dbReference type="EMBL" id="TVM18746.1"/>
    </source>
</evidence>
<dbReference type="Proteomes" id="UP000448292">
    <property type="component" value="Unassembled WGS sequence"/>
</dbReference>